<evidence type="ECO:0000313" key="2">
    <source>
        <dbReference type="EMBL" id="AZS26499.1"/>
    </source>
</evidence>
<keyword evidence="8" id="KW-1185">Reference proteome</keyword>
<dbReference type="Proteomes" id="UP000078309">
    <property type="component" value="Unassembled WGS sequence"/>
</dbReference>
<dbReference type="Proteomes" id="UP000786185">
    <property type="component" value="Unassembled WGS sequence"/>
</dbReference>
<dbReference type="Pfam" id="PF12836">
    <property type="entry name" value="HHH_3"/>
    <property type="match status" value="1"/>
</dbReference>
<keyword evidence="1" id="KW-0732">Signal</keyword>
<feature type="signal peptide" evidence="1">
    <location>
        <begin position="1"/>
        <end position="23"/>
    </location>
</feature>
<dbReference type="InterPro" id="IPR004509">
    <property type="entry name" value="Competence_ComEA_HhH"/>
</dbReference>
<sequence>MKLKTKLGLLLLSIVLPLSPTLAEEKVVETHQGIEITVNINQASAEEIATLLKGIGLKKAQAIVEYRQQNGDFKTKEDLSLVKGIGAATVRQNAERIIL</sequence>
<evidence type="ECO:0000313" key="6">
    <source>
        <dbReference type="Proteomes" id="UP000078309"/>
    </source>
</evidence>
<evidence type="ECO:0000256" key="1">
    <source>
        <dbReference type="SAM" id="SignalP"/>
    </source>
</evidence>
<dbReference type="EMBL" id="RDPI01000006">
    <property type="protein sequence ID" value="MBF4372947.1"/>
    <property type="molecule type" value="Genomic_DNA"/>
</dbReference>
<evidence type="ECO:0000313" key="5">
    <source>
        <dbReference type="EMBL" id="MBT2918995.1"/>
    </source>
</evidence>
<accession>A0A1E5FGL6</accession>
<evidence type="ECO:0000313" key="4">
    <source>
        <dbReference type="EMBL" id="MBF4433898.1"/>
    </source>
</evidence>
<dbReference type="Gene3D" id="1.10.150.280">
    <property type="entry name" value="AF1531-like domain"/>
    <property type="match status" value="1"/>
</dbReference>
<protein>
    <submittedName>
        <fullName evidence="2">Helix-hairpin-helix domain-containing protein</fullName>
    </submittedName>
</protein>
<proteinExistence type="predicted"/>
<dbReference type="NCBIfam" id="TIGR00426">
    <property type="entry name" value="competence protein ComEA helix-hairpin-helix repeat region"/>
    <property type="match status" value="1"/>
</dbReference>
<dbReference type="EMBL" id="JAHGUI010000036">
    <property type="protein sequence ID" value="MBT2918995.1"/>
    <property type="molecule type" value="Genomic_DNA"/>
</dbReference>
<dbReference type="PANTHER" id="PTHR21180">
    <property type="entry name" value="ENDONUCLEASE/EXONUCLEASE/PHOSPHATASE FAMILY DOMAIN-CONTAINING PROTEIN 1"/>
    <property type="match status" value="1"/>
</dbReference>
<dbReference type="GO" id="GO:0015628">
    <property type="term" value="P:protein secretion by the type II secretion system"/>
    <property type="evidence" value="ECO:0007669"/>
    <property type="project" value="TreeGrafter"/>
</dbReference>
<dbReference type="AlphaFoldDB" id="A0A191W2Y9"/>
<organism evidence="2 7">
    <name type="scientific">Vibrio anguillarum</name>
    <name type="common">Listonella anguillarum</name>
    <dbReference type="NCBI Taxonomy" id="55601"/>
    <lineage>
        <taxon>Bacteria</taxon>
        <taxon>Pseudomonadati</taxon>
        <taxon>Pseudomonadota</taxon>
        <taxon>Gammaproteobacteria</taxon>
        <taxon>Vibrionales</taxon>
        <taxon>Vibrionaceae</taxon>
        <taxon>Vibrio</taxon>
    </lineage>
</organism>
<feature type="chain" id="PRO_5011378570" evidence="1">
    <location>
        <begin position="24"/>
        <end position="99"/>
    </location>
</feature>
<reference evidence="2 7" key="2">
    <citation type="submission" date="2018-12" db="EMBL/GenBank/DDBJ databases">
        <title>Characterization and Draft Genome of Vibrio anguillarum J360 Marine Pathogen Isolated from an Outbreak in Lumpfish (Cyclopterus lumpus).</title>
        <authorList>
            <person name="Vasquez J.I."/>
            <person name="Cao T."/>
            <person name="Chakraborty S."/>
            <person name="Gnanagobal H."/>
            <person name="Wescot J."/>
            <person name="Boyce D."/>
            <person name="Santander J."/>
        </authorList>
    </citation>
    <scope>NUCLEOTIDE SEQUENCE [LARGE SCALE GENOMIC DNA]</scope>
    <source>
        <strain evidence="2 7">J360</strain>
    </source>
</reference>
<dbReference type="InterPro" id="IPR010994">
    <property type="entry name" value="RuvA_2-like"/>
</dbReference>
<evidence type="ECO:0000313" key="8">
    <source>
        <dbReference type="Proteomes" id="UP000726136"/>
    </source>
</evidence>
<reference evidence="5" key="4">
    <citation type="submission" date="2021-05" db="EMBL/GenBank/DDBJ databases">
        <authorList>
            <person name="Kalatzis P.G."/>
            <person name="Castillo D."/>
            <person name="D'Alvise P."/>
            <person name="Middelboe M."/>
            <person name="Gram L."/>
        </authorList>
    </citation>
    <scope>NUCLEOTIDE SEQUENCE</scope>
    <source>
        <strain evidence="5">90-11-286</strain>
    </source>
</reference>
<dbReference type="InterPro" id="IPR051675">
    <property type="entry name" value="Endo/Exo/Phosphatase_dom_1"/>
</dbReference>
<evidence type="ECO:0000313" key="3">
    <source>
        <dbReference type="EMBL" id="MBF4372947.1"/>
    </source>
</evidence>
<reference evidence="5 6" key="1">
    <citation type="journal article" date="2017" name="J. Fish Dis.">
        <title>Comparative assessment of Vibrio virulence in marine fish larvae.</title>
        <authorList>
            <person name="Ronneseth A."/>
            <person name="Castillo D."/>
            <person name="D'Alvise P."/>
            <person name="Tonnesen O."/>
            <person name="Haugland G."/>
            <person name="Grotkjaer T."/>
            <person name="Engell-Sorensen K."/>
            <person name="Norremark L."/>
            <person name="Bergh O."/>
            <person name="Wergeland H.I."/>
            <person name="Gram L."/>
        </authorList>
    </citation>
    <scope>NUCLEOTIDE SEQUENCE [LARGE SCALE GENOMIC DNA]</scope>
    <source>
        <strain evidence="5 6">90-11-286</strain>
    </source>
</reference>
<dbReference type="GeneID" id="83860523"/>
<gene>
    <name evidence="2" type="ORF">DYL72_13420</name>
    <name evidence="3" type="ORF">EAY46_07595</name>
    <name evidence="4" type="ORF">ERJ77_05215</name>
    <name evidence="5" type="ORF">PL14_09880</name>
</gene>
<dbReference type="SUPFAM" id="SSF47781">
    <property type="entry name" value="RuvA domain 2-like"/>
    <property type="match status" value="1"/>
</dbReference>
<dbReference type="OrthoDB" id="7510573at2"/>
<dbReference type="RefSeq" id="WP_017044597.1">
    <property type="nucleotide sequence ID" value="NZ_AJYU02000217.1"/>
</dbReference>
<dbReference type="STRING" id="55601.AA407_08260"/>
<name>A0A191W2Y9_VIBAN</name>
<dbReference type="GO" id="GO:0015627">
    <property type="term" value="C:type II protein secretion system complex"/>
    <property type="evidence" value="ECO:0007669"/>
    <property type="project" value="TreeGrafter"/>
</dbReference>
<accession>A0A191W2Y9</accession>
<dbReference type="EMBL" id="SCLC01000002">
    <property type="protein sequence ID" value="MBF4433898.1"/>
    <property type="molecule type" value="Genomic_DNA"/>
</dbReference>
<dbReference type="Proteomes" id="UP000726136">
    <property type="component" value="Unassembled WGS sequence"/>
</dbReference>
<evidence type="ECO:0000313" key="7">
    <source>
        <dbReference type="Proteomes" id="UP000256923"/>
    </source>
</evidence>
<dbReference type="EMBL" id="CP034672">
    <property type="protein sequence ID" value="AZS26499.1"/>
    <property type="molecule type" value="Genomic_DNA"/>
</dbReference>
<dbReference type="PANTHER" id="PTHR21180:SF32">
    <property type="entry name" value="ENDONUCLEASE_EXONUCLEASE_PHOSPHATASE FAMILY DOMAIN-CONTAINING PROTEIN 1"/>
    <property type="match status" value="1"/>
</dbReference>
<dbReference type="Proteomes" id="UP000256923">
    <property type="component" value="Chromosome 1"/>
</dbReference>
<reference evidence="3 8" key="3">
    <citation type="journal article" date="2021" name="PeerJ">
        <title>Analysis of 44 Vibrio anguillarum genomes reveals high genetic diversity.</title>
        <authorList>
            <person name="Hansen M.J."/>
            <person name="Dalsgaard I."/>
        </authorList>
    </citation>
    <scope>NUCLEOTIDE SEQUENCE</scope>
    <source>
        <strain evidence="3 8">040915-1/1B</strain>
        <strain evidence="4">850617-1/1</strain>
    </source>
</reference>